<evidence type="ECO:0000256" key="1">
    <source>
        <dbReference type="ARBA" id="ARBA00001964"/>
    </source>
</evidence>
<dbReference type="GO" id="GO:0005634">
    <property type="term" value="C:nucleus"/>
    <property type="evidence" value="ECO:0007669"/>
    <property type="project" value="TreeGrafter"/>
</dbReference>
<dbReference type="GO" id="GO:0004802">
    <property type="term" value="F:transketolase activity"/>
    <property type="evidence" value="ECO:0007669"/>
    <property type="project" value="TreeGrafter"/>
</dbReference>
<evidence type="ECO:0000313" key="7">
    <source>
        <dbReference type="Proteomes" id="UP000266673"/>
    </source>
</evidence>
<dbReference type="Proteomes" id="UP000266673">
    <property type="component" value="Unassembled WGS sequence"/>
</dbReference>
<dbReference type="SUPFAM" id="SSF52518">
    <property type="entry name" value="Thiamin diphosphate-binding fold (THDP-binding)"/>
    <property type="match status" value="1"/>
</dbReference>
<dbReference type="EMBL" id="QKWP01005192">
    <property type="protein sequence ID" value="RIB00128.1"/>
    <property type="molecule type" value="Genomic_DNA"/>
</dbReference>
<sequence>MTNPIDILTINTIRTLAADVVRKANSGHPGAPMGCAPMAHILFSRFITANPTNPKWVSNYMQINETKLNNP</sequence>
<gene>
    <name evidence="6" type="ORF">C2G38_2235530</name>
</gene>
<proteinExistence type="predicted"/>
<evidence type="ECO:0000259" key="5">
    <source>
        <dbReference type="Pfam" id="PF00456"/>
    </source>
</evidence>
<reference evidence="6 7" key="1">
    <citation type="submission" date="2018-06" db="EMBL/GenBank/DDBJ databases">
        <title>Comparative genomics reveals the genomic features of Rhizophagus irregularis, R. cerebriforme, R. diaphanum and Gigaspora rosea, and their symbiotic lifestyle signature.</title>
        <authorList>
            <person name="Morin E."/>
            <person name="San Clemente H."/>
            <person name="Chen E.C.H."/>
            <person name="De La Providencia I."/>
            <person name="Hainaut M."/>
            <person name="Kuo A."/>
            <person name="Kohler A."/>
            <person name="Murat C."/>
            <person name="Tang N."/>
            <person name="Roy S."/>
            <person name="Loubradou J."/>
            <person name="Henrissat B."/>
            <person name="Grigoriev I.V."/>
            <person name="Corradi N."/>
            <person name="Roux C."/>
            <person name="Martin F.M."/>
        </authorList>
    </citation>
    <scope>NUCLEOTIDE SEQUENCE [LARGE SCALE GENOMIC DNA]</scope>
    <source>
        <strain evidence="6 7">DAOM 194757</strain>
    </source>
</reference>
<dbReference type="InterPro" id="IPR005474">
    <property type="entry name" value="Transketolase_N"/>
</dbReference>
<dbReference type="Pfam" id="PF00456">
    <property type="entry name" value="Transketolase_N"/>
    <property type="match status" value="1"/>
</dbReference>
<dbReference type="Gene3D" id="3.40.50.970">
    <property type="match status" value="1"/>
</dbReference>
<comment type="caution">
    <text evidence="6">The sequence shown here is derived from an EMBL/GenBank/DDBJ whole genome shotgun (WGS) entry which is preliminary data.</text>
</comment>
<dbReference type="InterPro" id="IPR033247">
    <property type="entry name" value="Transketolase_fam"/>
</dbReference>
<dbReference type="GO" id="GO:0006098">
    <property type="term" value="P:pentose-phosphate shunt"/>
    <property type="evidence" value="ECO:0007669"/>
    <property type="project" value="TreeGrafter"/>
</dbReference>
<protein>
    <submittedName>
        <fullName evidence="6">Transketolase, thiamine diphosphate binding domain-containing protein</fullName>
    </submittedName>
</protein>
<dbReference type="PANTHER" id="PTHR43522">
    <property type="entry name" value="TRANSKETOLASE"/>
    <property type="match status" value="1"/>
</dbReference>
<evidence type="ECO:0000256" key="3">
    <source>
        <dbReference type="ARBA" id="ARBA00022723"/>
    </source>
</evidence>
<dbReference type="PROSITE" id="PS00801">
    <property type="entry name" value="TRANSKETOLASE_1"/>
    <property type="match status" value="1"/>
</dbReference>
<organism evidence="6 7">
    <name type="scientific">Gigaspora rosea</name>
    <dbReference type="NCBI Taxonomy" id="44941"/>
    <lineage>
        <taxon>Eukaryota</taxon>
        <taxon>Fungi</taxon>
        <taxon>Fungi incertae sedis</taxon>
        <taxon>Mucoromycota</taxon>
        <taxon>Glomeromycotina</taxon>
        <taxon>Glomeromycetes</taxon>
        <taxon>Diversisporales</taxon>
        <taxon>Gigasporaceae</taxon>
        <taxon>Gigaspora</taxon>
    </lineage>
</organism>
<keyword evidence="3" id="KW-0479">Metal-binding</keyword>
<dbReference type="OrthoDB" id="10267175at2759"/>
<accession>A0A397TT73</accession>
<dbReference type="STRING" id="44941.A0A397TT73"/>
<dbReference type="InterPro" id="IPR029061">
    <property type="entry name" value="THDP-binding"/>
</dbReference>
<dbReference type="AlphaFoldDB" id="A0A397TT73"/>
<feature type="domain" description="Transketolase N-terminal" evidence="5">
    <location>
        <begin position="8"/>
        <end position="58"/>
    </location>
</feature>
<keyword evidence="4" id="KW-0786">Thiamine pyrophosphate</keyword>
<dbReference type="PANTHER" id="PTHR43522:SF2">
    <property type="entry name" value="TRANSKETOLASE 1-RELATED"/>
    <property type="match status" value="1"/>
</dbReference>
<keyword evidence="7" id="KW-1185">Reference proteome</keyword>
<evidence type="ECO:0000256" key="2">
    <source>
        <dbReference type="ARBA" id="ARBA00022679"/>
    </source>
</evidence>
<evidence type="ECO:0000313" key="6">
    <source>
        <dbReference type="EMBL" id="RIB00128.1"/>
    </source>
</evidence>
<dbReference type="GO" id="GO:0005829">
    <property type="term" value="C:cytosol"/>
    <property type="evidence" value="ECO:0007669"/>
    <property type="project" value="TreeGrafter"/>
</dbReference>
<comment type="cofactor">
    <cofactor evidence="1">
        <name>thiamine diphosphate</name>
        <dbReference type="ChEBI" id="CHEBI:58937"/>
    </cofactor>
</comment>
<name>A0A397TT73_9GLOM</name>
<keyword evidence="2" id="KW-0808">Transferase</keyword>
<dbReference type="GO" id="GO:0046872">
    <property type="term" value="F:metal ion binding"/>
    <property type="evidence" value="ECO:0007669"/>
    <property type="project" value="UniProtKB-KW"/>
</dbReference>
<dbReference type="InterPro" id="IPR049557">
    <property type="entry name" value="Transketolase_CS"/>
</dbReference>
<evidence type="ECO:0000256" key="4">
    <source>
        <dbReference type="ARBA" id="ARBA00023052"/>
    </source>
</evidence>